<organism evidence="1 2">
    <name type="scientific">Rhodocollybia butyracea</name>
    <dbReference type="NCBI Taxonomy" id="206335"/>
    <lineage>
        <taxon>Eukaryota</taxon>
        <taxon>Fungi</taxon>
        <taxon>Dikarya</taxon>
        <taxon>Basidiomycota</taxon>
        <taxon>Agaricomycotina</taxon>
        <taxon>Agaricomycetes</taxon>
        <taxon>Agaricomycetidae</taxon>
        <taxon>Agaricales</taxon>
        <taxon>Marasmiineae</taxon>
        <taxon>Omphalotaceae</taxon>
        <taxon>Rhodocollybia</taxon>
    </lineage>
</organism>
<protein>
    <recommendedName>
        <fullName evidence="3">Phosphotransferase</fullName>
    </recommendedName>
</protein>
<dbReference type="Proteomes" id="UP000772434">
    <property type="component" value="Unassembled WGS sequence"/>
</dbReference>
<dbReference type="SUPFAM" id="SSF56112">
    <property type="entry name" value="Protein kinase-like (PK-like)"/>
    <property type="match status" value="1"/>
</dbReference>
<accession>A0A9P5PSG2</accession>
<dbReference type="OrthoDB" id="2831558at2759"/>
<feature type="non-terminal residue" evidence="1">
    <location>
        <position position="119"/>
    </location>
</feature>
<evidence type="ECO:0008006" key="3">
    <source>
        <dbReference type="Google" id="ProtNLM"/>
    </source>
</evidence>
<evidence type="ECO:0000313" key="1">
    <source>
        <dbReference type="EMBL" id="KAF9068576.1"/>
    </source>
</evidence>
<dbReference type="InterPro" id="IPR051678">
    <property type="entry name" value="AGP_Transferase"/>
</dbReference>
<dbReference type="Gene3D" id="3.30.200.20">
    <property type="entry name" value="Phosphorylase Kinase, domain 1"/>
    <property type="match status" value="1"/>
</dbReference>
<dbReference type="EMBL" id="JADNRY010000059">
    <property type="protein sequence ID" value="KAF9068576.1"/>
    <property type="molecule type" value="Genomic_DNA"/>
</dbReference>
<sequence>QGQIPQKVLARVSTDEKTRSDMSLESEIATMVFVRARTDIPVPIVYGYCPTRENAIGQPFSVISFTEGVSMDSSLWENLSLDTKLRTIREYAKIIMELSKLKFKHIGSLYFTPGATSSH</sequence>
<name>A0A9P5PSG2_9AGAR</name>
<evidence type="ECO:0000313" key="2">
    <source>
        <dbReference type="Proteomes" id="UP000772434"/>
    </source>
</evidence>
<keyword evidence="2" id="KW-1185">Reference proteome</keyword>
<feature type="non-terminal residue" evidence="1">
    <location>
        <position position="1"/>
    </location>
</feature>
<dbReference type="InterPro" id="IPR011009">
    <property type="entry name" value="Kinase-like_dom_sf"/>
</dbReference>
<comment type="caution">
    <text evidence="1">The sequence shown here is derived from an EMBL/GenBank/DDBJ whole genome shotgun (WGS) entry which is preliminary data.</text>
</comment>
<dbReference type="PANTHER" id="PTHR21310">
    <property type="entry name" value="AMINOGLYCOSIDE PHOSPHOTRANSFERASE-RELATED-RELATED"/>
    <property type="match status" value="1"/>
</dbReference>
<dbReference type="AlphaFoldDB" id="A0A9P5PSG2"/>
<reference evidence="1" key="1">
    <citation type="submission" date="2020-11" db="EMBL/GenBank/DDBJ databases">
        <authorList>
            <consortium name="DOE Joint Genome Institute"/>
            <person name="Ahrendt S."/>
            <person name="Riley R."/>
            <person name="Andreopoulos W."/>
            <person name="Labutti K."/>
            <person name="Pangilinan J."/>
            <person name="Ruiz-Duenas F.J."/>
            <person name="Barrasa J.M."/>
            <person name="Sanchez-Garcia M."/>
            <person name="Camarero S."/>
            <person name="Miyauchi S."/>
            <person name="Serrano A."/>
            <person name="Linde D."/>
            <person name="Babiker R."/>
            <person name="Drula E."/>
            <person name="Ayuso-Fernandez I."/>
            <person name="Pacheco R."/>
            <person name="Padilla G."/>
            <person name="Ferreira P."/>
            <person name="Barriuso J."/>
            <person name="Kellner H."/>
            <person name="Castanera R."/>
            <person name="Alfaro M."/>
            <person name="Ramirez L."/>
            <person name="Pisabarro A.G."/>
            <person name="Kuo A."/>
            <person name="Tritt A."/>
            <person name="Lipzen A."/>
            <person name="He G."/>
            <person name="Yan M."/>
            <person name="Ng V."/>
            <person name="Cullen D."/>
            <person name="Martin F."/>
            <person name="Rosso M.-N."/>
            <person name="Henrissat B."/>
            <person name="Hibbett D."/>
            <person name="Martinez A.T."/>
            <person name="Grigoriev I.V."/>
        </authorList>
    </citation>
    <scope>NUCLEOTIDE SEQUENCE</scope>
    <source>
        <strain evidence="1">AH 40177</strain>
    </source>
</reference>
<dbReference type="PANTHER" id="PTHR21310:SF15">
    <property type="entry name" value="AMINOGLYCOSIDE PHOSPHOTRANSFERASE DOMAIN-CONTAINING PROTEIN"/>
    <property type="match status" value="1"/>
</dbReference>
<proteinExistence type="predicted"/>
<gene>
    <name evidence="1" type="ORF">BDP27DRAFT_1199271</name>
</gene>